<reference evidence="1" key="1">
    <citation type="submission" date="2021-07" db="EMBL/GenBank/DDBJ databases">
        <authorList>
            <person name="Durling M."/>
        </authorList>
    </citation>
    <scope>NUCLEOTIDE SEQUENCE</scope>
</reference>
<accession>A0A9N9Q6L0</accession>
<gene>
    <name evidence="1" type="ORF">HYALB_00005762</name>
</gene>
<dbReference type="OrthoDB" id="10571044at2759"/>
<evidence type="ECO:0000313" key="2">
    <source>
        <dbReference type="Proteomes" id="UP000701801"/>
    </source>
</evidence>
<evidence type="ECO:0000313" key="1">
    <source>
        <dbReference type="EMBL" id="CAG8977054.1"/>
    </source>
</evidence>
<dbReference type="Proteomes" id="UP000701801">
    <property type="component" value="Unassembled WGS sequence"/>
</dbReference>
<comment type="caution">
    <text evidence="1">The sequence shown here is derived from an EMBL/GenBank/DDBJ whole genome shotgun (WGS) entry which is preliminary data.</text>
</comment>
<organism evidence="1 2">
    <name type="scientific">Hymenoscyphus albidus</name>
    <dbReference type="NCBI Taxonomy" id="595503"/>
    <lineage>
        <taxon>Eukaryota</taxon>
        <taxon>Fungi</taxon>
        <taxon>Dikarya</taxon>
        <taxon>Ascomycota</taxon>
        <taxon>Pezizomycotina</taxon>
        <taxon>Leotiomycetes</taxon>
        <taxon>Helotiales</taxon>
        <taxon>Helotiaceae</taxon>
        <taxon>Hymenoscyphus</taxon>
    </lineage>
</organism>
<protein>
    <submittedName>
        <fullName evidence="1">Uncharacterized protein</fullName>
    </submittedName>
</protein>
<proteinExistence type="predicted"/>
<name>A0A9N9Q6L0_9HELO</name>
<keyword evidence="2" id="KW-1185">Reference proteome</keyword>
<sequence>MKFTYAITAFATTATAQRWPPAATPVASPLATTTPNPTSNLANPCDYLIFYDGTDDAYGSGGGCVKEGLLTGNVRIGYGKLTSPIMSV</sequence>
<dbReference type="AlphaFoldDB" id="A0A9N9Q6L0"/>
<dbReference type="EMBL" id="CAJVRM010000203">
    <property type="protein sequence ID" value="CAG8977054.1"/>
    <property type="molecule type" value="Genomic_DNA"/>
</dbReference>